<dbReference type="InterPro" id="IPR029044">
    <property type="entry name" value="Nucleotide-diphossugar_trans"/>
</dbReference>
<dbReference type="Proteomes" id="UP001597458">
    <property type="component" value="Unassembled WGS sequence"/>
</dbReference>
<dbReference type="Pfam" id="PF00535">
    <property type="entry name" value="Glycos_transf_2"/>
    <property type="match status" value="1"/>
</dbReference>
<dbReference type="InterPro" id="IPR001173">
    <property type="entry name" value="Glyco_trans_2-like"/>
</dbReference>
<dbReference type="GO" id="GO:0016757">
    <property type="term" value="F:glycosyltransferase activity"/>
    <property type="evidence" value="ECO:0007669"/>
    <property type="project" value="UniProtKB-KW"/>
</dbReference>
<sequence>MKLSYLTIVVPCYNEEDVFPDTVQKLSTIMNNLVLENLIHPQSKILFVDDGSSDSTWHLIETESKTNNYVTGVKLSHNSGHQNALIAGLETAKEYSDCVISIDADLQDDIHVIKQFVEKFHDGYDIVYGVRQKRDTDTFFKRTTAHMFYQIMRKMGIDLIPDHADFRLMSQRALYALSRYKEDNLFLRGIVPMIGFKSTCVLYDRKERLAGKSKYPLKKMLSFAFDGITSFSITPIRLVTFIGFLSVLISIAAGSYALYQELFGHTESGWTSLMISIWFIGGVQLMSIGLIGEYIGKIFKEVKRRPRYTIESDLFSTEKAKQIFIDSRKVIK</sequence>
<evidence type="ECO:0000313" key="10">
    <source>
        <dbReference type="Proteomes" id="UP001597458"/>
    </source>
</evidence>
<feature type="transmembrane region" description="Helical" evidence="7">
    <location>
        <begin position="238"/>
        <end position="259"/>
    </location>
</feature>
<evidence type="ECO:0000259" key="8">
    <source>
        <dbReference type="Pfam" id="PF00535"/>
    </source>
</evidence>
<evidence type="ECO:0000256" key="7">
    <source>
        <dbReference type="SAM" id="Phobius"/>
    </source>
</evidence>
<keyword evidence="6 7" id="KW-0472">Membrane</keyword>
<evidence type="ECO:0000256" key="2">
    <source>
        <dbReference type="ARBA" id="ARBA00022676"/>
    </source>
</evidence>
<dbReference type="PANTHER" id="PTHR48090">
    <property type="entry name" value="UNDECAPRENYL-PHOSPHATE 4-DEOXY-4-FORMAMIDO-L-ARABINOSE TRANSFERASE-RELATED"/>
    <property type="match status" value="1"/>
</dbReference>
<dbReference type="EMBL" id="JBHUMR010000008">
    <property type="protein sequence ID" value="MFD2617147.1"/>
    <property type="molecule type" value="Genomic_DNA"/>
</dbReference>
<gene>
    <name evidence="9" type="ORF">ACFSTF_07460</name>
</gene>
<reference evidence="10" key="1">
    <citation type="journal article" date="2019" name="Int. J. Syst. Evol. Microbiol.">
        <title>The Global Catalogue of Microorganisms (GCM) 10K type strain sequencing project: providing services to taxonomists for standard genome sequencing and annotation.</title>
        <authorList>
            <consortium name="The Broad Institute Genomics Platform"/>
            <consortium name="The Broad Institute Genome Sequencing Center for Infectious Disease"/>
            <person name="Wu L."/>
            <person name="Ma J."/>
        </authorList>
    </citation>
    <scope>NUCLEOTIDE SEQUENCE [LARGE SCALE GENOMIC DNA]</scope>
    <source>
        <strain evidence="10">TISTR 2241</strain>
    </source>
</reference>
<comment type="subcellular location">
    <subcellularLocation>
        <location evidence="1">Membrane</location>
        <topology evidence="1">Multi-pass membrane protein</topology>
    </subcellularLocation>
</comment>
<feature type="domain" description="Glycosyltransferase 2-like" evidence="8">
    <location>
        <begin position="7"/>
        <end position="174"/>
    </location>
</feature>
<dbReference type="RefSeq" id="WP_141189039.1">
    <property type="nucleotide sequence ID" value="NZ_JBHUMR010000008.1"/>
</dbReference>
<evidence type="ECO:0000256" key="5">
    <source>
        <dbReference type="ARBA" id="ARBA00022989"/>
    </source>
</evidence>
<dbReference type="InterPro" id="IPR050256">
    <property type="entry name" value="Glycosyltransferase_2"/>
</dbReference>
<evidence type="ECO:0000313" key="9">
    <source>
        <dbReference type="EMBL" id="MFD2617147.1"/>
    </source>
</evidence>
<organism evidence="9 10">
    <name type="scientific">Terrilactibacillus laevilacticus</name>
    <dbReference type="NCBI Taxonomy" id="1380157"/>
    <lineage>
        <taxon>Bacteria</taxon>
        <taxon>Bacillati</taxon>
        <taxon>Bacillota</taxon>
        <taxon>Bacilli</taxon>
        <taxon>Bacillales</taxon>
        <taxon>Bacillaceae</taxon>
        <taxon>Terrilactibacillus</taxon>
    </lineage>
</organism>
<name>A0ABW5PQR1_9BACI</name>
<keyword evidence="2 9" id="KW-0328">Glycosyltransferase</keyword>
<dbReference type="EC" id="2.4.-.-" evidence="9"/>
<comment type="caution">
    <text evidence="9">The sequence shown here is derived from an EMBL/GenBank/DDBJ whole genome shotgun (WGS) entry which is preliminary data.</text>
</comment>
<evidence type="ECO:0000256" key="3">
    <source>
        <dbReference type="ARBA" id="ARBA00022679"/>
    </source>
</evidence>
<dbReference type="SUPFAM" id="SSF53448">
    <property type="entry name" value="Nucleotide-diphospho-sugar transferases"/>
    <property type="match status" value="1"/>
</dbReference>
<evidence type="ECO:0000256" key="1">
    <source>
        <dbReference type="ARBA" id="ARBA00004141"/>
    </source>
</evidence>
<protein>
    <submittedName>
        <fullName evidence="9">Glycosyltransferase family 2 protein</fullName>
        <ecNumber evidence="9">2.4.-.-</ecNumber>
    </submittedName>
</protein>
<proteinExistence type="predicted"/>
<keyword evidence="5 7" id="KW-1133">Transmembrane helix</keyword>
<evidence type="ECO:0000256" key="4">
    <source>
        <dbReference type="ARBA" id="ARBA00022692"/>
    </source>
</evidence>
<keyword evidence="3 9" id="KW-0808">Transferase</keyword>
<accession>A0ABW5PQR1</accession>
<dbReference type="CDD" id="cd04187">
    <property type="entry name" value="DPM1_like_bac"/>
    <property type="match status" value="1"/>
</dbReference>
<keyword evidence="10" id="KW-1185">Reference proteome</keyword>
<dbReference type="PANTHER" id="PTHR48090:SF1">
    <property type="entry name" value="PROPHAGE BACTOPRENOL GLUCOSYL TRANSFERASE HOMOLOG"/>
    <property type="match status" value="1"/>
</dbReference>
<dbReference type="Gene3D" id="3.90.550.10">
    <property type="entry name" value="Spore Coat Polysaccharide Biosynthesis Protein SpsA, Chain A"/>
    <property type="match status" value="1"/>
</dbReference>
<keyword evidence="4 7" id="KW-0812">Transmembrane</keyword>
<evidence type="ECO:0000256" key="6">
    <source>
        <dbReference type="ARBA" id="ARBA00023136"/>
    </source>
</evidence>
<feature type="transmembrane region" description="Helical" evidence="7">
    <location>
        <begin position="271"/>
        <end position="295"/>
    </location>
</feature>